<organism evidence="1 2">
    <name type="scientific">Candidatus Nitrobium versatile</name>
    <dbReference type="NCBI Taxonomy" id="2884831"/>
    <lineage>
        <taxon>Bacteria</taxon>
        <taxon>Pseudomonadati</taxon>
        <taxon>Nitrospirota</taxon>
        <taxon>Nitrospiria</taxon>
        <taxon>Nitrospirales</taxon>
        <taxon>Nitrospiraceae</taxon>
        <taxon>Candidatus Nitrobium</taxon>
    </lineage>
</organism>
<gene>
    <name evidence="1" type="ORF">K8I29_08050</name>
</gene>
<evidence type="ECO:0000313" key="1">
    <source>
        <dbReference type="EMBL" id="MBZ0156153.1"/>
    </source>
</evidence>
<reference evidence="1" key="2">
    <citation type="submission" date="2021-08" db="EMBL/GenBank/DDBJ databases">
        <authorList>
            <person name="Dalcin Martins P."/>
        </authorList>
    </citation>
    <scope>NUCLEOTIDE SEQUENCE</scope>
    <source>
        <strain evidence="1">MAG_39</strain>
    </source>
</reference>
<accession>A0A953M1S8</accession>
<dbReference type="Proteomes" id="UP000705867">
    <property type="component" value="Unassembled WGS sequence"/>
</dbReference>
<proteinExistence type="predicted"/>
<dbReference type="AlphaFoldDB" id="A0A953M1S8"/>
<evidence type="ECO:0000313" key="2">
    <source>
        <dbReference type="Proteomes" id="UP000705867"/>
    </source>
</evidence>
<comment type="caution">
    <text evidence="1">The sequence shown here is derived from an EMBL/GenBank/DDBJ whole genome shotgun (WGS) entry which is preliminary data.</text>
</comment>
<dbReference type="EMBL" id="JAIOIV010000066">
    <property type="protein sequence ID" value="MBZ0156153.1"/>
    <property type="molecule type" value="Genomic_DNA"/>
</dbReference>
<sequence>MAGRQKHDGERESGRQHKLAAGLVSEKFPGVERMVLHMTYYQKGENPVLMVRTVNVLPSSPAYFKMECMIRGCLNGGFDLTPVIRKMLKEQKRTMRGRMECEGTSRELPPDHAHISYEITVEYRKKR</sequence>
<name>A0A953M1S8_9BACT</name>
<protein>
    <submittedName>
        <fullName evidence="1">Uncharacterized protein</fullName>
    </submittedName>
</protein>
<reference evidence="1" key="1">
    <citation type="journal article" date="2021" name="bioRxiv">
        <title>Unraveling nitrogen, sulfur and carbon metabolic pathways and microbial community transcriptional responses to substrate deprivation and toxicity stresses in a bioreactor mimicking anoxic brackish coastal sediment conditions.</title>
        <authorList>
            <person name="Martins P.D."/>
            <person name="Echeveste M.J."/>
            <person name="Arshad A."/>
            <person name="Kurth J."/>
            <person name="Ouboter H."/>
            <person name="Jetten M.S.M."/>
            <person name="Welte C.U."/>
        </authorList>
    </citation>
    <scope>NUCLEOTIDE SEQUENCE</scope>
    <source>
        <strain evidence="1">MAG_39</strain>
    </source>
</reference>